<accession>A0AAF1BME3</accession>
<dbReference type="Pfam" id="PF06522">
    <property type="entry name" value="B12D"/>
    <property type="match status" value="1"/>
</dbReference>
<dbReference type="PANTHER" id="PTHR14256">
    <property type="entry name" value="NADH-UBIQUINONE OXIDOREDUCTASE MLRQ SUBUNIT"/>
    <property type="match status" value="1"/>
</dbReference>
<reference evidence="1" key="1">
    <citation type="submission" date="2023-10" db="EMBL/GenBank/DDBJ databases">
        <authorList>
            <person name="Noh H."/>
        </authorList>
    </citation>
    <scope>NUCLEOTIDE SEQUENCE</scope>
    <source>
        <strain evidence="1">DUCC4014</strain>
    </source>
</reference>
<name>A0AAF1BME3_9TREE</name>
<evidence type="ECO:0000313" key="1">
    <source>
        <dbReference type="EMBL" id="WOO76618.1"/>
    </source>
</evidence>
<dbReference type="EMBL" id="CP086714">
    <property type="protein sequence ID" value="WOO76618.1"/>
    <property type="molecule type" value="Genomic_DNA"/>
</dbReference>
<evidence type="ECO:0000313" key="2">
    <source>
        <dbReference type="Proteomes" id="UP000827549"/>
    </source>
</evidence>
<keyword evidence="2" id="KW-1185">Reference proteome</keyword>
<organism evidence="1 2">
    <name type="scientific">Vanrija pseudolonga</name>
    <dbReference type="NCBI Taxonomy" id="143232"/>
    <lineage>
        <taxon>Eukaryota</taxon>
        <taxon>Fungi</taxon>
        <taxon>Dikarya</taxon>
        <taxon>Basidiomycota</taxon>
        <taxon>Agaricomycotina</taxon>
        <taxon>Tremellomycetes</taxon>
        <taxon>Trichosporonales</taxon>
        <taxon>Trichosporonaceae</taxon>
        <taxon>Vanrija</taxon>
    </lineage>
</organism>
<dbReference type="PANTHER" id="PTHR14256:SF1">
    <property type="entry name" value="GEO09626P1"/>
    <property type="match status" value="1"/>
</dbReference>
<dbReference type="InterPro" id="IPR010530">
    <property type="entry name" value="B12D"/>
</dbReference>
<protein>
    <submittedName>
        <fullName evidence="1">Cytochrome c oxidase subunit NDUFA4</fullName>
    </submittedName>
</protein>
<proteinExistence type="predicted"/>
<dbReference type="GeneID" id="87803506"/>
<gene>
    <name evidence="1" type="primary">Ndufa4</name>
    <name evidence="1" type="ORF">LOC62_01G000247</name>
</gene>
<sequence>MAQAWRAVFSAATTTASSHQVTTPYAAAEPLRHPGHTRWVPVETLPIFAVVGGAVIGAGYYLARLSQGSEVVWDRHGDWKPWDKIKQDQNTKFITVHPEFWQKRKEEVKTNASQ</sequence>
<dbReference type="AlphaFoldDB" id="A0AAF1BME3"/>
<dbReference type="RefSeq" id="XP_062622650.1">
    <property type="nucleotide sequence ID" value="XM_062766666.1"/>
</dbReference>
<dbReference type="Proteomes" id="UP000827549">
    <property type="component" value="Chromosome 1"/>
</dbReference>